<keyword evidence="6" id="KW-1185">Reference proteome</keyword>
<dbReference type="GO" id="GO:0000226">
    <property type="term" value="P:microtubule cytoskeleton organization"/>
    <property type="evidence" value="ECO:0007669"/>
    <property type="project" value="TreeGrafter"/>
</dbReference>
<evidence type="ECO:0000256" key="2">
    <source>
        <dbReference type="ARBA" id="ARBA00022737"/>
    </source>
</evidence>
<proteinExistence type="predicted"/>
<feature type="repeat" description="WD" evidence="3">
    <location>
        <begin position="125"/>
        <end position="157"/>
    </location>
</feature>
<accession>A0A6H5GJ72</accession>
<evidence type="ECO:0000256" key="1">
    <source>
        <dbReference type="ARBA" id="ARBA00022574"/>
    </source>
</evidence>
<evidence type="ECO:0000256" key="4">
    <source>
        <dbReference type="SAM" id="MobiDB-lite"/>
    </source>
</evidence>
<dbReference type="SUPFAM" id="SSF117289">
    <property type="entry name" value="Nucleoporin domain"/>
    <property type="match status" value="1"/>
</dbReference>
<protein>
    <submittedName>
        <fullName evidence="5">Uncharacterized protein</fullName>
    </submittedName>
</protein>
<dbReference type="Proteomes" id="UP000479000">
    <property type="component" value="Unassembled WGS sequence"/>
</dbReference>
<dbReference type="GO" id="GO:0008017">
    <property type="term" value="F:microtubule binding"/>
    <property type="evidence" value="ECO:0007669"/>
    <property type="project" value="TreeGrafter"/>
</dbReference>
<evidence type="ECO:0000313" key="6">
    <source>
        <dbReference type="Proteomes" id="UP000479000"/>
    </source>
</evidence>
<organism evidence="5 6">
    <name type="scientific">Nesidiocoris tenuis</name>
    <dbReference type="NCBI Taxonomy" id="355587"/>
    <lineage>
        <taxon>Eukaryota</taxon>
        <taxon>Metazoa</taxon>
        <taxon>Ecdysozoa</taxon>
        <taxon>Arthropoda</taxon>
        <taxon>Hexapoda</taxon>
        <taxon>Insecta</taxon>
        <taxon>Pterygota</taxon>
        <taxon>Neoptera</taxon>
        <taxon>Paraneoptera</taxon>
        <taxon>Hemiptera</taxon>
        <taxon>Heteroptera</taxon>
        <taxon>Panheteroptera</taxon>
        <taxon>Cimicomorpha</taxon>
        <taxon>Miridae</taxon>
        <taxon>Dicyphina</taxon>
        <taxon>Nesidiocoris</taxon>
    </lineage>
</organism>
<dbReference type="Gene3D" id="2.130.10.10">
    <property type="entry name" value="YVTN repeat-like/Quinoprotein amine dehydrogenase"/>
    <property type="match status" value="3"/>
</dbReference>
<evidence type="ECO:0000313" key="5">
    <source>
        <dbReference type="EMBL" id="CAB0003327.1"/>
    </source>
</evidence>
<dbReference type="PANTHER" id="PTHR13720">
    <property type="entry name" value="WD-40 REPEAT PROTEIN"/>
    <property type="match status" value="1"/>
</dbReference>
<dbReference type="EMBL" id="CADCXU010013437">
    <property type="protein sequence ID" value="CAB0003327.1"/>
    <property type="molecule type" value="Genomic_DNA"/>
</dbReference>
<sequence>MRPPQSNGPVLKHGTRDASYNDEEGTLKIYLRGRPVVLYAPTEVIPSYDVTKVAAPPQARLKLEWVYPFDREEYLNLLMKNVQQIAPHVGGVRTIAEGRGTQLLVGSTRNCILAGSFELGFNPVVMGHTEELWALAPHPSLSQFLTGAWDSIIQLWDATACSVVWSKDIGVVSFSPNNELLAVGSRDNNIYVYQVGDNHKRYNRIGRCSFLSRARAGIEGTKRTSSLLLSSQKISSVRRQTQIILVFPVVVPYVRRSQFARNERHVPERRRSPHLDRRQRYVSPAMEDSLKTG</sequence>
<dbReference type="InterPro" id="IPR015943">
    <property type="entry name" value="WD40/YVTN_repeat-like_dom_sf"/>
</dbReference>
<reference evidence="5 6" key="1">
    <citation type="submission" date="2020-02" db="EMBL/GenBank/DDBJ databases">
        <authorList>
            <person name="Ferguson B K."/>
        </authorList>
    </citation>
    <scope>NUCLEOTIDE SEQUENCE [LARGE SCALE GENOMIC DNA]</scope>
</reference>
<feature type="region of interest" description="Disordered" evidence="4">
    <location>
        <begin position="261"/>
        <end position="293"/>
    </location>
</feature>
<keyword evidence="2" id="KW-0677">Repeat</keyword>
<keyword evidence="1 3" id="KW-0853">WD repeat</keyword>
<name>A0A6H5GJ72_9HEMI</name>
<dbReference type="InterPro" id="IPR050630">
    <property type="entry name" value="WD_repeat_EMAP"/>
</dbReference>
<dbReference type="Pfam" id="PF00400">
    <property type="entry name" value="WD40"/>
    <property type="match status" value="2"/>
</dbReference>
<dbReference type="PANTHER" id="PTHR13720:SF50">
    <property type="entry name" value="ECHINODERM MICROTUBULE-ASSOCIATED PROTEIN-LIKE 2"/>
    <property type="match status" value="1"/>
</dbReference>
<dbReference type="GO" id="GO:0072686">
    <property type="term" value="C:mitotic spindle"/>
    <property type="evidence" value="ECO:0007669"/>
    <property type="project" value="TreeGrafter"/>
</dbReference>
<dbReference type="AlphaFoldDB" id="A0A6H5GJ72"/>
<dbReference type="SMART" id="SM00320">
    <property type="entry name" value="WD40"/>
    <property type="match status" value="2"/>
</dbReference>
<dbReference type="PROSITE" id="PS50082">
    <property type="entry name" value="WD_REPEATS_2"/>
    <property type="match status" value="1"/>
</dbReference>
<dbReference type="OrthoDB" id="47802at2759"/>
<dbReference type="InterPro" id="IPR001680">
    <property type="entry name" value="WD40_rpt"/>
</dbReference>
<dbReference type="PROSITE" id="PS50294">
    <property type="entry name" value="WD_REPEATS_REGION"/>
    <property type="match status" value="1"/>
</dbReference>
<evidence type="ECO:0000256" key="3">
    <source>
        <dbReference type="PROSITE-ProRule" id="PRU00221"/>
    </source>
</evidence>
<feature type="compositionally biased region" description="Basic and acidic residues" evidence="4">
    <location>
        <begin position="261"/>
        <end position="279"/>
    </location>
</feature>
<gene>
    <name evidence="5" type="ORF">NTEN_LOCUS8890</name>
</gene>